<dbReference type="OrthoDB" id="6472460at2759"/>
<accession>A0A4Y2I2J4</accession>
<evidence type="ECO:0000313" key="1">
    <source>
        <dbReference type="EMBL" id="GBM71712.1"/>
    </source>
</evidence>
<protein>
    <submittedName>
        <fullName evidence="1">Uncharacterized protein</fullName>
    </submittedName>
</protein>
<gene>
    <name evidence="1" type="ORF">AVEN_83475_1</name>
</gene>
<evidence type="ECO:0000313" key="2">
    <source>
        <dbReference type="Proteomes" id="UP000499080"/>
    </source>
</evidence>
<dbReference type="EMBL" id="BGPR01002329">
    <property type="protein sequence ID" value="GBM71712.1"/>
    <property type="molecule type" value="Genomic_DNA"/>
</dbReference>
<feature type="non-terminal residue" evidence="1">
    <location>
        <position position="1"/>
    </location>
</feature>
<keyword evidence="2" id="KW-1185">Reference proteome</keyword>
<proteinExistence type="predicted"/>
<sequence length="151" mass="16695">HLATSVISLFEWSYEIGFQDTSCVNILRNQSGTLQQIAIVCRCGDSPATKPTSSTGVLIPVTVPQPMDDTVMHIQLSDNSRLSCSGLQHTDCPQSHLIVQMVSSTRAFRFGYLGFRRNIATCELIPLLRRCGVTAGLRFMLILVSYFHSAM</sequence>
<comment type="caution">
    <text evidence="1">The sequence shown here is derived from an EMBL/GenBank/DDBJ whole genome shotgun (WGS) entry which is preliminary data.</text>
</comment>
<name>A0A4Y2I2J4_ARAVE</name>
<dbReference type="AlphaFoldDB" id="A0A4Y2I2J4"/>
<dbReference type="Proteomes" id="UP000499080">
    <property type="component" value="Unassembled WGS sequence"/>
</dbReference>
<reference evidence="1 2" key="1">
    <citation type="journal article" date="2019" name="Sci. Rep.">
        <title>Orb-weaving spider Araneus ventricosus genome elucidates the spidroin gene catalogue.</title>
        <authorList>
            <person name="Kono N."/>
            <person name="Nakamura H."/>
            <person name="Ohtoshi R."/>
            <person name="Moran D.A.P."/>
            <person name="Shinohara A."/>
            <person name="Yoshida Y."/>
            <person name="Fujiwara M."/>
            <person name="Mori M."/>
            <person name="Tomita M."/>
            <person name="Arakawa K."/>
        </authorList>
    </citation>
    <scope>NUCLEOTIDE SEQUENCE [LARGE SCALE GENOMIC DNA]</scope>
</reference>
<organism evidence="1 2">
    <name type="scientific">Araneus ventricosus</name>
    <name type="common">Orbweaver spider</name>
    <name type="synonym">Epeira ventricosa</name>
    <dbReference type="NCBI Taxonomy" id="182803"/>
    <lineage>
        <taxon>Eukaryota</taxon>
        <taxon>Metazoa</taxon>
        <taxon>Ecdysozoa</taxon>
        <taxon>Arthropoda</taxon>
        <taxon>Chelicerata</taxon>
        <taxon>Arachnida</taxon>
        <taxon>Araneae</taxon>
        <taxon>Araneomorphae</taxon>
        <taxon>Entelegynae</taxon>
        <taxon>Araneoidea</taxon>
        <taxon>Araneidae</taxon>
        <taxon>Araneus</taxon>
    </lineage>
</organism>